<dbReference type="SUPFAM" id="SSF158446">
    <property type="entry name" value="IVS-encoded protein-like"/>
    <property type="match status" value="1"/>
</dbReference>
<dbReference type="Proteomes" id="UP000198820">
    <property type="component" value="Unassembled WGS sequence"/>
</dbReference>
<sequence length="71" mass="8030">MSISKGSAGELRSQFFRALDIDVINQTEFEELNMMTTIIGKQLGAFMNYLKSTTIKGKKFSEPSEDYELLS</sequence>
<dbReference type="InterPro" id="IPR012657">
    <property type="entry name" value="23S_rRNA-intervening_sequence"/>
</dbReference>
<evidence type="ECO:0000313" key="1">
    <source>
        <dbReference type="EMBL" id="SEA69528.1"/>
    </source>
</evidence>
<proteinExistence type="predicted"/>
<organism evidence="1 2">
    <name type="scientific">Psychroflexus halocasei</name>
    <dbReference type="NCBI Taxonomy" id="908615"/>
    <lineage>
        <taxon>Bacteria</taxon>
        <taxon>Pseudomonadati</taxon>
        <taxon>Bacteroidota</taxon>
        <taxon>Flavobacteriia</taxon>
        <taxon>Flavobacteriales</taxon>
        <taxon>Flavobacteriaceae</taxon>
        <taxon>Psychroflexus</taxon>
    </lineage>
</organism>
<dbReference type="NCBIfam" id="TIGR02436">
    <property type="entry name" value="four helix bundle protein"/>
    <property type="match status" value="1"/>
</dbReference>
<dbReference type="Gene3D" id="1.20.1440.60">
    <property type="entry name" value="23S rRNA-intervening sequence"/>
    <property type="match status" value="1"/>
</dbReference>
<dbReference type="AlphaFoldDB" id="A0A1H4DAF4"/>
<accession>A0A1H4DAF4</accession>
<dbReference type="STRING" id="908615.SAMN05421540_11035"/>
<dbReference type="InterPro" id="IPR036583">
    <property type="entry name" value="23S_rRNA_IVS_sf"/>
</dbReference>
<name>A0A1H4DAF4_9FLAO</name>
<reference evidence="1 2" key="1">
    <citation type="submission" date="2016-10" db="EMBL/GenBank/DDBJ databases">
        <authorList>
            <person name="de Groot N.N."/>
        </authorList>
    </citation>
    <scope>NUCLEOTIDE SEQUENCE [LARGE SCALE GENOMIC DNA]</scope>
    <source>
        <strain evidence="1 2">DSM 23581</strain>
    </source>
</reference>
<evidence type="ECO:0000313" key="2">
    <source>
        <dbReference type="Proteomes" id="UP000198820"/>
    </source>
</evidence>
<gene>
    <name evidence="1" type="ORF">SAMN05421540_11035</name>
</gene>
<dbReference type="EMBL" id="FNQF01000010">
    <property type="protein sequence ID" value="SEA69528.1"/>
    <property type="molecule type" value="Genomic_DNA"/>
</dbReference>
<keyword evidence="2" id="KW-1185">Reference proteome</keyword>
<protein>
    <submittedName>
        <fullName evidence="1">Four helix bundle protein</fullName>
    </submittedName>
</protein>